<evidence type="ECO:0000256" key="4">
    <source>
        <dbReference type="ARBA" id="ARBA00022617"/>
    </source>
</evidence>
<accession>A0AA39QE16</accession>
<dbReference type="GO" id="GO:0005506">
    <property type="term" value="F:iron ion binding"/>
    <property type="evidence" value="ECO:0007669"/>
    <property type="project" value="InterPro"/>
</dbReference>
<evidence type="ECO:0000256" key="6">
    <source>
        <dbReference type="ARBA" id="ARBA00023002"/>
    </source>
</evidence>
<evidence type="ECO:0000313" key="10">
    <source>
        <dbReference type="EMBL" id="KAK0501115.1"/>
    </source>
</evidence>
<dbReference type="GO" id="GO:0004497">
    <property type="term" value="F:monooxygenase activity"/>
    <property type="evidence" value="ECO:0007669"/>
    <property type="project" value="UniProtKB-KW"/>
</dbReference>
<dbReference type="Gene3D" id="1.10.630.10">
    <property type="entry name" value="Cytochrome P450"/>
    <property type="match status" value="1"/>
</dbReference>
<evidence type="ECO:0000256" key="3">
    <source>
        <dbReference type="ARBA" id="ARBA00010617"/>
    </source>
</evidence>
<proteinExistence type="inferred from homology"/>
<dbReference type="Pfam" id="PF00067">
    <property type="entry name" value="p450"/>
    <property type="match status" value="1"/>
</dbReference>
<dbReference type="InterPro" id="IPR050364">
    <property type="entry name" value="Cytochrome_P450_fung"/>
</dbReference>
<dbReference type="InterPro" id="IPR001128">
    <property type="entry name" value="Cyt_P450"/>
</dbReference>
<evidence type="ECO:0000256" key="5">
    <source>
        <dbReference type="ARBA" id="ARBA00022723"/>
    </source>
</evidence>
<keyword evidence="11" id="KW-1185">Reference proteome</keyword>
<keyword evidence="4 9" id="KW-0349">Heme</keyword>
<evidence type="ECO:0000313" key="11">
    <source>
        <dbReference type="Proteomes" id="UP001175228"/>
    </source>
</evidence>
<sequence>VQAKAQAELDAKVSATCPPNFDNHPQLPYIEAILSEVLRWNPVMPMGICLEVHYLFFIQVLPIIVAILQDEEDYPNPIVFKAKQFIPGDGKEPQPHPLAVFGFGRCICPGHYLMLNSTWIAIASMVATLSISKAMDSEGSILELSDTFTGGFLRSVLLC</sequence>
<keyword evidence="5 9" id="KW-0479">Metal-binding</keyword>
<comment type="caution">
    <text evidence="10">The sequence shown here is derived from an EMBL/GenBank/DDBJ whole genome shotgun (WGS) entry which is preliminary data.</text>
</comment>
<dbReference type="Proteomes" id="UP001175228">
    <property type="component" value="Unassembled WGS sequence"/>
</dbReference>
<gene>
    <name evidence="10" type="ORF">EDD18DRAFT_1067781</name>
</gene>
<dbReference type="GO" id="GO:0020037">
    <property type="term" value="F:heme binding"/>
    <property type="evidence" value="ECO:0007669"/>
    <property type="project" value="InterPro"/>
</dbReference>
<comment type="cofactor">
    <cofactor evidence="1 9">
        <name>heme</name>
        <dbReference type="ChEBI" id="CHEBI:30413"/>
    </cofactor>
</comment>
<protein>
    <submittedName>
        <fullName evidence="10">Cytochrome P450</fullName>
    </submittedName>
</protein>
<name>A0AA39QE16_9AGAR</name>
<reference evidence="10" key="1">
    <citation type="submission" date="2023-06" db="EMBL/GenBank/DDBJ databases">
        <authorList>
            <consortium name="Lawrence Berkeley National Laboratory"/>
            <person name="Ahrendt S."/>
            <person name="Sahu N."/>
            <person name="Indic B."/>
            <person name="Wong-Bajracharya J."/>
            <person name="Merenyi Z."/>
            <person name="Ke H.-M."/>
            <person name="Monk M."/>
            <person name="Kocsube S."/>
            <person name="Drula E."/>
            <person name="Lipzen A."/>
            <person name="Balint B."/>
            <person name="Henrissat B."/>
            <person name="Andreopoulos B."/>
            <person name="Martin F.M."/>
            <person name="Harder C.B."/>
            <person name="Rigling D."/>
            <person name="Ford K.L."/>
            <person name="Foster G.D."/>
            <person name="Pangilinan J."/>
            <person name="Papanicolaou A."/>
            <person name="Barry K."/>
            <person name="LaButti K."/>
            <person name="Viragh M."/>
            <person name="Koriabine M."/>
            <person name="Yan M."/>
            <person name="Riley R."/>
            <person name="Champramary S."/>
            <person name="Plett K.L."/>
            <person name="Tsai I.J."/>
            <person name="Slot J."/>
            <person name="Sipos G."/>
            <person name="Plett J."/>
            <person name="Nagy L.G."/>
            <person name="Grigoriev I.V."/>
        </authorList>
    </citation>
    <scope>NUCLEOTIDE SEQUENCE</scope>
    <source>
        <strain evidence="10">HWK02</strain>
    </source>
</reference>
<dbReference type="PANTHER" id="PTHR46300:SF5">
    <property type="entry name" value="CYTOCHROME P450"/>
    <property type="match status" value="1"/>
</dbReference>
<dbReference type="InterPro" id="IPR036396">
    <property type="entry name" value="Cyt_P450_sf"/>
</dbReference>
<keyword evidence="6" id="KW-0560">Oxidoreductase</keyword>
<dbReference type="AlphaFoldDB" id="A0AA39QE16"/>
<dbReference type="PANTHER" id="PTHR46300">
    <property type="entry name" value="P450, PUTATIVE (EUROFUNG)-RELATED-RELATED"/>
    <property type="match status" value="1"/>
</dbReference>
<feature type="non-terminal residue" evidence="10">
    <location>
        <position position="159"/>
    </location>
</feature>
<evidence type="ECO:0000256" key="7">
    <source>
        <dbReference type="ARBA" id="ARBA00023004"/>
    </source>
</evidence>
<keyword evidence="7 9" id="KW-0408">Iron</keyword>
<comment type="similarity">
    <text evidence="3">Belongs to the cytochrome P450 family.</text>
</comment>
<evidence type="ECO:0000256" key="8">
    <source>
        <dbReference type="ARBA" id="ARBA00023033"/>
    </source>
</evidence>
<dbReference type="GO" id="GO:0016705">
    <property type="term" value="F:oxidoreductase activity, acting on paired donors, with incorporation or reduction of molecular oxygen"/>
    <property type="evidence" value="ECO:0007669"/>
    <property type="project" value="InterPro"/>
</dbReference>
<comment type="pathway">
    <text evidence="2">Secondary metabolite biosynthesis.</text>
</comment>
<evidence type="ECO:0000256" key="1">
    <source>
        <dbReference type="ARBA" id="ARBA00001971"/>
    </source>
</evidence>
<dbReference type="EMBL" id="JAUEPU010000007">
    <property type="protein sequence ID" value="KAK0501115.1"/>
    <property type="molecule type" value="Genomic_DNA"/>
</dbReference>
<dbReference type="SUPFAM" id="SSF48264">
    <property type="entry name" value="Cytochrome P450"/>
    <property type="match status" value="1"/>
</dbReference>
<feature type="binding site" description="axial binding residue" evidence="9">
    <location>
        <position position="108"/>
    </location>
    <ligand>
        <name>heme</name>
        <dbReference type="ChEBI" id="CHEBI:30413"/>
    </ligand>
    <ligandPart>
        <name>Fe</name>
        <dbReference type="ChEBI" id="CHEBI:18248"/>
    </ligandPart>
</feature>
<dbReference type="PRINTS" id="PR00463">
    <property type="entry name" value="EP450I"/>
</dbReference>
<evidence type="ECO:0000256" key="2">
    <source>
        <dbReference type="ARBA" id="ARBA00005179"/>
    </source>
</evidence>
<keyword evidence="8" id="KW-0503">Monooxygenase</keyword>
<evidence type="ECO:0000256" key="9">
    <source>
        <dbReference type="PIRSR" id="PIRSR602401-1"/>
    </source>
</evidence>
<dbReference type="InterPro" id="IPR002401">
    <property type="entry name" value="Cyt_P450_E_grp-I"/>
</dbReference>
<organism evidence="10 11">
    <name type="scientific">Armillaria luteobubalina</name>
    <dbReference type="NCBI Taxonomy" id="153913"/>
    <lineage>
        <taxon>Eukaryota</taxon>
        <taxon>Fungi</taxon>
        <taxon>Dikarya</taxon>
        <taxon>Basidiomycota</taxon>
        <taxon>Agaricomycotina</taxon>
        <taxon>Agaricomycetes</taxon>
        <taxon>Agaricomycetidae</taxon>
        <taxon>Agaricales</taxon>
        <taxon>Marasmiineae</taxon>
        <taxon>Physalacriaceae</taxon>
        <taxon>Armillaria</taxon>
    </lineage>
</organism>